<feature type="transmembrane region" description="Helical" evidence="1">
    <location>
        <begin position="54"/>
        <end position="77"/>
    </location>
</feature>
<evidence type="ECO:0000256" key="1">
    <source>
        <dbReference type="SAM" id="Phobius"/>
    </source>
</evidence>
<evidence type="ECO:0008006" key="4">
    <source>
        <dbReference type="Google" id="ProtNLM"/>
    </source>
</evidence>
<feature type="transmembrane region" description="Helical" evidence="1">
    <location>
        <begin position="536"/>
        <end position="567"/>
    </location>
</feature>
<gene>
    <name evidence="2" type="ORF">C8Q71DRAFT_580456</name>
</gene>
<dbReference type="GeneID" id="72000223"/>
<feature type="transmembrane region" description="Helical" evidence="1">
    <location>
        <begin position="161"/>
        <end position="181"/>
    </location>
</feature>
<dbReference type="RefSeq" id="XP_047779162.1">
    <property type="nucleotide sequence ID" value="XM_047919491.1"/>
</dbReference>
<dbReference type="InterPro" id="IPR036526">
    <property type="entry name" value="C-N_Hydrolase_sf"/>
</dbReference>
<dbReference type="EMBL" id="JADCUA010000009">
    <property type="protein sequence ID" value="KAH9836993.1"/>
    <property type="molecule type" value="Genomic_DNA"/>
</dbReference>
<feature type="transmembrane region" description="Helical" evidence="1">
    <location>
        <begin position="20"/>
        <end position="42"/>
    </location>
</feature>
<protein>
    <recommendedName>
        <fullName evidence="4">Apolipoprotein N-acyltransferase</fullName>
    </recommendedName>
</protein>
<feature type="transmembrane region" description="Helical" evidence="1">
    <location>
        <begin position="241"/>
        <end position="259"/>
    </location>
</feature>
<dbReference type="Proteomes" id="UP000814176">
    <property type="component" value="Unassembled WGS sequence"/>
</dbReference>
<evidence type="ECO:0000313" key="3">
    <source>
        <dbReference type="Proteomes" id="UP000814176"/>
    </source>
</evidence>
<feature type="transmembrane region" description="Helical" evidence="1">
    <location>
        <begin position="89"/>
        <end position="112"/>
    </location>
</feature>
<keyword evidence="1" id="KW-1133">Transmembrane helix</keyword>
<evidence type="ECO:0000313" key="2">
    <source>
        <dbReference type="EMBL" id="KAH9836993.1"/>
    </source>
</evidence>
<comment type="caution">
    <text evidence="2">The sequence shown here is derived from an EMBL/GenBank/DDBJ whole genome shotgun (WGS) entry which is preliminary data.</text>
</comment>
<dbReference type="Gene3D" id="3.60.110.10">
    <property type="entry name" value="Carbon-nitrogen hydrolase"/>
    <property type="match status" value="1"/>
</dbReference>
<reference evidence="2 3" key="1">
    <citation type="journal article" date="2021" name="Environ. Microbiol.">
        <title>Gene family expansions and transcriptome signatures uncover fungal adaptations to wood decay.</title>
        <authorList>
            <person name="Hage H."/>
            <person name="Miyauchi S."/>
            <person name="Viragh M."/>
            <person name="Drula E."/>
            <person name="Min B."/>
            <person name="Chaduli D."/>
            <person name="Navarro D."/>
            <person name="Favel A."/>
            <person name="Norest M."/>
            <person name="Lesage-Meessen L."/>
            <person name="Balint B."/>
            <person name="Merenyi Z."/>
            <person name="de Eugenio L."/>
            <person name="Morin E."/>
            <person name="Martinez A.T."/>
            <person name="Baldrian P."/>
            <person name="Stursova M."/>
            <person name="Martinez M.J."/>
            <person name="Novotny C."/>
            <person name="Magnuson J.K."/>
            <person name="Spatafora J.W."/>
            <person name="Maurice S."/>
            <person name="Pangilinan J."/>
            <person name="Andreopoulos W."/>
            <person name="LaButti K."/>
            <person name="Hundley H."/>
            <person name="Na H."/>
            <person name="Kuo A."/>
            <person name="Barry K."/>
            <person name="Lipzen A."/>
            <person name="Henrissat B."/>
            <person name="Riley R."/>
            <person name="Ahrendt S."/>
            <person name="Nagy L.G."/>
            <person name="Grigoriev I.V."/>
            <person name="Martin F."/>
            <person name="Rosso M.N."/>
        </authorList>
    </citation>
    <scope>NUCLEOTIDE SEQUENCE [LARGE SCALE GENOMIC DNA]</scope>
    <source>
        <strain evidence="2 3">CIRM-BRFM 1785</strain>
    </source>
</reference>
<accession>A0ABQ8KGM4</accession>
<keyword evidence="1" id="KW-0472">Membrane</keyword>
<feature type="transmembrane region" description="Helical" evidence="1">
    <location>
        <begin position="124"/>
        <end position="141"/>
    </location>
</feature>
<proteinExistence type="predicted"/>
<keyword evidence="1" id="KW-0812">Transmembrane</keyword>
<name>A0ABQ8KGM4_9APHY</name>
<sequence>MALNAFVVRHPSVWLGAAPVIGLAALSTTPPLIPLTVLLSVLHLHVHTILPRGYLISHGGTQVVLLSLAASLAHLGASLDALSTRAVSILLLAALSALTSLVSLATIVLSYYANRAVSTPWSKLTLFPAVWATVWGTIAYISPVGRLITWSPSVGLGPYEWIRPILGQWGIDWIVAAWAVVCAETIGNWLVGPAGDDLDATPEQEQIVSFAADDVPDLTGTSAAPAPRETPMSARARARSVLAVLLVALAMPPLLMSPLPDTSLSANTTPLTVGCVLPFPHRNGESTQAPTLDDYINELDQIRSTGDIFLWPESAVRFETEKDKREAFARIRKVAGGKKLVGVSYEEYVLPDRSKGEHGPGIRQNSFALLRFESKEPVLNYTKRMLVPVAESFSLTPSSEPPSIYTWDMPAHSDWSKTGWGPDGTRPISVTASICLDFSSAASFGALDTRPALVFAPARTWHVGVGVAMWEQARARAEELGTTVLWCDGGEGGVSGVAGRGMQEYMQVGQGSWLRRIGTPYPYDERRTMFAAGGAYVALAAVWGVTGIGAVLEVGLVAFGGKAGALIRLIKKRRAQRAADEAPLLG</sequence>
<organism evidence="2 3">
    <name type="scientific">Rhodofomes roseus</name>
    <dbReference type="NCBI Taxonomy" id="34475"/>
    <lineage>
        <taxon>Eukaryota</taxon>
        <taxon>Fungi</taxon>
        <taxon>Dikarya</taxon>
        <taxon>Basidiomycota</taxon>
        <taxon>Agaricomycotina</taxon>
        <taxon>Agaricomycetes</taxon>
        <taxon>Polyporales</taxon>
        <taxon>Rhodofomes</taxon>
    </lineage>
</organism>
<keyword evidence="3" id="KW-1185">Reference proteome</keyword>